<name>A0A833X3M2_JUGRE</name>
<proteinExistence type="predicted"/>
<sequence length="227" mass="25859">MRYGCRRGSKGNQAPTMRTGSFADRVSQSPMPLPEVNIPMKPPKMIDEELCVMFSPEEIHKSAQPFVFSLVMKFLRQRPSLDVIRSFVRSRWGLESQPMVSSMRKPIHVFLRFSKADDFLKDFSQEACDVEGVPYRFFHWTTNFNENAELARVPVWVVLPGLPPNFYHEAFLRNLLLPIGRYICCDNSTRCATHTDGARICVEMDAVAEPRQGFGLVLPGSLAVDSR</sequence>
<dbReference type="InterPro" id="IPR025558">
    <property type="entry name" value="DUF4283"/>
</dbReference>
<dbReference type="PANTHER" id="PTHR31286:SF99">
    <property type="entry name" value="DUF4283 DOMAIN-CONTAINING PROTEIN"/>
    <property type="match status" value="1"/>
</dbReference>
<evidence type="ECO:0000256" key="1">
    <source>
        <dbReference type="SAM" id="MobiDB-lite"/>
    </source>
</evidence>
<organism evidence="3 4">
    <name type="scientific">Juglans regia</name>
    <name type="common">English walnut</name>
    <dbReference type="NCBI Taxonomy" id="51240"/>
    <lineage>
        <taxon>Eukaryota</taxon>
        <taxon>Viridiplantae</taxon>
        <taxon>Streptophyta</taxon>
        <taxon>Embryophyta</taxon>
        <taxon>Tracheophyta</taxon>
        <taxon>Spermatophyta</taxon>
        <taxon>Magnoliopsida</taxon>
        <taxon>eudicotyledons</taxon>
        <taxon>Gunneridae</taxon>
        <taxon>Pentapetalae</taxon>
        <taxon>rosids</taxon>
        <taxon>fabids</taxon>
        <taxon>Fagales</taxon>
        <taxon>Juglandaceae</taxon>
        <taxon>Juglans</taxon>
    </lineage>
</organism>
<evidence type="ECO:0000313" key="3">
    <source>
        <dbReference type="EMBL" id="KAF5456371.1"/>
    </source>
</evidence>
<evidence type="ECO:0000313" key="4">
    <source>
        <dbReference type="Proteomes" id="UP000619265"/>
    </source>
</evidence>
<evidence type="ECO:0000259" key="2">
    <source>
        <dbReference type="Pfam" id="PF14111"/>
    </source>
</evidence>
<comment type="caution">
    <text evidence="3">The sequence shown here is derived from an EMBL/GenBank/DDBJ whole genome shotgun (WGS) entry which is preliminary data.</text>
</comment>
<gene>
    <name evidence="3" type="ORF">F2P56_025862</name>
</gene>
<dbReference type="AlphaFoldDB" id="A0A833X3M2"/>
<dbReference type="Gramene" id="Jr11_25810_p1">
    <property type="protein sequence ID" value="cds.Jr11_25810_p1"/>
    <property type="gene ID" value="Jr11_25810"/>
</dbReference>
<accession>A0A833X3M2</accession>
<dbReference type="EMBL" id="LIHL02000011">
    <property type="protein sequence ID" value="KAF5456371.1"/>
    <property type="molecule type" value="Genomic_DNA"/>
</dbReference>
<reference evidence="3" key="2">
    <citation type="submission" date="2020-03" db="EMBL/GenBank/DDBJ databases">
        <title>Walnut 2.0.</title>
        <authorList>
            <person name="Marrano A."/>
            <person name="Britton M."/>
            <person name="Zimin A.V."/>
            <person name="Zaini P.A."/>
            <person name="Workman R."/>
            <person name="Puiu D."/>
            <person name="Bianco L."/>
            <person name="Allen B.J."/>
            <person name="Troggio M."/>
            <person name="Leslie C.A."/>
            <person name="Timp W."/>
            <person name="Dendekar A."/>
            <person name="Salzberg S.L."/>
            <person name="Neale D.B."/>
        </authorList>
    </citation>
    <scope>NUCLEOTIDE SEQUENCE</scope>
    <source>
        <tissue evidence="3">Leaves</tissue>
    </source>
</reference>
<protein>
    <recommendedName>
        <fullName evidence="2">DUF4283 domain-containing protein</fullName>
    </recommendedName>
</protein>
<reference evidence="3" key="1">
    <citation type="submission" date="2015-10" db="EMBL/GenBank/DDBJ databases">
        <authorList>
            <person name="Martinez-Garcia P.J."/>
            <person name="Crepeau M.W."/>
            <person name="Puiu D."/>
            <person name="Gonzalez-Ibeas D."/>
            <person name="Whalen J."/>
            <person name="Stevens K."/>
            <person name="Paul R."/>
            <person name="Butterfield T."/>
            <person name="Britton M."/>
            <person name="Reagan R."/>
            <person name="Chakraborty S."/>
            <person name="Walawage S.L."/>
            <person name="Vasquez-Gross H.A."/>
            <person name="Cardeno C."/>
            <person name="Famula R."/>
            <person name="Pratt K."/>
            <person name="Kuruganti S."/>
            <person name="Aradhya M.K."/>
            <person name="Leslie C.A."/>
            <person name="Dandekar A.M."/>
            <person name="Salzberg S.L."/>
            <person name="Wegrzyn J.L."/>
            <person name="Langley C.H."/>
            <person name="Neale D.B."/>
        </authorList>
    </citation>
    <scope>NUCLEOTIDE SEQUENCE</scope>
    <source>
        <tissue evidence="3">Leaves</tissue>
    </source>
</reference>
<dbReference type="InterPro" id="IPR040256">
    <property type="entry name" value="At4g02000-like"/>
</dbReference>
<feature type="domain" description="DUF4283" evidence="2">
    <location>
        <begin position="66"/>
        <end position="145"/>
    </location>
</feature>
<dbReference type="PANTHER" id="PTHR31286">
    <property type="entry name" value="GLYCINE-RICH CELL WALL STRUCTURAL PROTEIN 1.8-LIKE"/>
    <property type="match status" value="1"/>
</dbReference>
<dbReference type="Proteomes" id="UP000619265">
    <property type="component" value="Unassembled WGS sequence"/>
</dbReference>
<feature type="compositionally biased region" description="Polar residues" evidence="1">
    <location>
        <begin position="10"/>
        <end position="19"/>
    </location>
</feature>
<feature type="region of interest" description="Disordered" evidence="1">
    <location>
        <begin position="1"/>
        <end position="39"/>
    </location>
</feature>
<dbReference type="Pfam" id="PF14111">
    <property type="entry name" value="DUF4283"/>
    <property type="match status" value="1"/>
</dbReference>